<proteinExistence type="predicted"/>
<dbReference type="AlphaFoldDB" id="A0A7W3ZEP0"/>
<dbReference type="RefSeq" id="WP_182895023.1">
    <property type="nucleotide sequence ID" value="NZ_JACGZW010000013.1"/>
</dbReference>
<dbReference type="Proteomes" id="UP000526734">
    <property type="component" value="Unassembled WGS sequence"/>
</dbReference>
<evidence type="ECO:0000313" key="1">
    <source>
        <dbReference type="EMBL" id="MBB1158248.1"/>
    </source>
</evidence>
<name>A0A7W3ZEP0_9PSEU</name>
<keyword evidence="2" id="KW-1185">Reference proteome</keyword>
<comment type="caution">
    <text evidence="1">The sequence shown here is derived from an EMBL/GenBank/DDBJ whole genome shotgun (WGS) entry which is preliminary data.</text>
</comment>
<protein>
    <submittedName>
        <fullName evidence="1">Uncharacterized protein</fullName>
    </submittedName>
</protein>
<organism evidence="1 2">
    <name type="scientific">Amycolatopsis dendrobii</name>
    <dbReference type="NCBI Taxonomy" id="2760662"/>
    <lineage>
        <taxon>Bacteria</taxon>
        <taxon>Bacillati</taxon>
        <taxon>Actinomycetota</taxon>
        <taxon>Actinomycetes</taxon>
        <taxon>Pseudonocardiales</taxon>
        <taxon>Pseudonocardiaceae</taxon>
        <taxon>Amycolatopsis</taxon>
    </lineage>
</organism>
<gene>
    <name evidence="1" type="ORF">H4281_34320</name>
</gene>
<evidence type="ECO:0000313" key="2">
    <source>
        <dbReference type="Proteomes" id="UP000526734"/>
    </source>
</evidence>
<dbReference type="EMBL" id="JACGZW010000013">
    <property type="protein sequence ID" value="MBB1158248.1"/>
    <property type="molecule type" value="Genomic_DNA"/>
</dbReference>
<sequence length="45" mass="5169">MHPLDLHAACRWANSGLVARGYSLVSYFNHYGDTFKIRCLSMKHT</sequence>
<reference evidence="1 2" key="1">
    <citation type="submission" date="2020-08" db="EMBL/GenBank/DDBJ databases">
        <title>Amycolatopsis sp. nov. DR6-1 isolated from Dendrobium heterocarpum.</title>
        <authorList>
            <person name="Tedsree N."/>
            <person name="Kuncharoen N."/>
            <person name="Likhitwitayawuid K."/>
            <person name="Tanasupawat S."/>
        </authorList>
    </citation>
    <scope>NUCLEOTIDE SEQUENCE [LARGE SCALE GENOMIC DNA]</scope>
    <source>
        <strain evidence="1 2">DR6-1</strain>
    </source>
</reference>
<accession>A0A7W3ZEP0</accession>